<dbReference type="OrthoDB" id="69852at2"/>
<organism evidence="2 3">
    <name type="scientific">Gaiella occulta</name>
    <dbReference type="NCBI Taxonomy" id="1002870"/>
    <lineage>
        <taxon>Bacteria</taxon>
        <taxon>Bacillati</taxon>
        <taxon>Actinomycetota</taxon>
        <taxon>Thermoleophilia</taxon>
        <taxon>Gaiellales</taxon>
        <taxon>Gaiellaceae</taxon>
        <taxon>Gaiella</taxon>
    </lineage>
</organism>
<dbReference type="RefSeq" id="WP_114795546.1">
    <property type="nucleotide sequence ID" value="NZ_QQZY01000002.1"/>
</dbReference>
<dbReference type="GO" id="GO:0003700">
    <property type="term" value="F:DNA-binding transcription factor activity"/>
    <property type="evidence" value="ECO:0007669"/>
    <property type="project" value="InterPro"/>
</dbReference>
<proteinExistence type="predicted"/>
<dbReference type="PANTHER" id="PTHR33164">
    <property type="entry name" value="TRANSCRIPTIONAL REGULATOR, MARR FAMILY"/>
    <property type="match status" value="1"/>
</dbReference>
<sequence length="144" mass="16414">MQQRAPSLVGRLRVAYDLARDEMLALVREAGHPDVTGAMITLFRLTGIDQRRPGEIAATARLSKQATNDFLRELERLRYVERHPDPSDGRARIMKLTKRGHELDAAVWAAGRNVERSWAARIDRKRMATFNEVLDELIAGHDRD</sequence>
<comment type="caution">
    <text evidence="2">The sequence shown here is derived from an EMBL/GenBank/DDBJ whole genome shotgun (WGS) entry which is preliminary data.</text>
</comment>
<dbReference type="PANTHER" id="PTHR33164:SF43">
    <property type="entry name" value="HTH-TYPE TRANSCRIPTIONAL REPRESSOR YETL"/>
    <property type="match status" value="1"/>
</dbReference>
<dbReference type="PROSITE" id="PS50995">
    <property type="entry name" value="HTH_MARR_2"/>
    <property type="match status" value="1"/>
</dbReference>
<dbReference type="SUPFAM" id="SSF46785">
    <property type="entry name" value="Winged helix' DNA-binding domain"/>
    <property type="match status" value="1"/>
</dbReference>
<dbReference type="InterPro" id="IPR036388">
    <property type="entry name" value="WH-like_DNA-bd_sf"/>
</dbReference>
<gene>
    <name evidence="2" type="ORF">Gocc_1129</name>
</gene>
<dbReference type="GO" id="GO:0006950">
    <property type="term" value="P:response to stress"/>
    <property type="evidence" value="ECO:0007669"/>
    <property type="project" value="TreeGrafter"/>
</dbReference>
<feature type="domain" description="HTH marR-type" evidence="1">
    <location>
        <begin position="1"/>
        <end position="139"/>
    </location>
</feature>
<reference evidence="2 3" key="1">
    <citation type="submission" date="2018-07" db="EMBL/GenBank/DDBJ databases">
        <title>High-quality-draft genome sequence of Gaiella occulta.</title>
        <authorList>
            <person name="Severino R."/>
            <person name="Froufe H.J.C."/>
            <person name="Rainey F.A."/>
            <person name="Barroso C."/>
            <person name="Albuquerque L."/>
            <person name="Lobo-Da-Cunha A."/>
            <person name="Da Costa M.S."/>
            <person name="Egas C."/>
        </authorList>
    </citation>
    <scope>NUCLEOTIDE SEQUENCE [LARGE SCALE GENOMIC DNA]</scope>
    <source>
        <strain evidence="2 3">F2-233</strain>
    </source>
</reference>
<dbReference type="EMBL" id="QQZY01000002">
    <property type="protein sequence ID" value="RDI75331.1"/>
    <property type="molecule type" value="Genomic_DNA"/>
</dbReference>
<evidence type="ECO:0000259" key="1">
    <source>
        <dbReference type="PROSITE" id="PS50995"/>
    </source>
</evidence>
<keyword evidence="3" id="KW-1185">Reference proteome</keyword>
<dbReference type="InterPro" id="IPR000835">
    <property type="entry name" value="HTH_MarR-typ"/>
</dbReference>
<dbReference type="Pfam" id="PF12802">
    <property type="entry name" value="MarR_2"/>
    <property type="match status" value="1"/>
</dbReference>
<dbReference type="Gene3D" id="1.10.10.10">
    <property type="entry name" value="Winged helix-like DNA-binding domain superfamily/Winged helix DNA-binding domain"/>
    <property type="match status" value="1"/>
</dbReference>
<name>A0A7M2Z0K0_9ACTN</name>
<dbReference type="InterPro" id="IPR039422">
    <property type="entry name" value="MarR/SlyA-like"/>
</dbReference>
<dbReference type="AlphaFoldDB" id="A0A7M2Z0K0"/>
<accession>A0A7M2Z0K0</accession>
<dbReference type="Proteomes" id="UP000254134">
    <property type="component" value="Unassembled WGS sequence"/>
</dbReference>
<protein>
    <submittedName>
        <fullName evidence="2">MarR family</fullName>
    </submittedName>
</protein>
<dbReference type="InterPro" id="IPR036390">
    <property type="entry name" value="WH_DNA-bd_sf"/>
</dbReference>
<reference evidence="3" key="2">
    <citation type="journal article" date="2019" name="MicrobiologyOpen">
        <title>High-quality draft genome sequence of Gaiella occulta isolated from a 150 meter deep mineral water borehole and comparison with the genome sequences of other deep-branching lineages of the phylum Actinobacteria.</title>
        <authorList>
            <person name="Severino R."/>
            <person name="Froufe H.J.C."/>
            <person name="Barroso C."/>
            <person name="Albuquerque L."/>
            <person name="Lobo-da-Cunha A."/>
            <person name="da Costa M.S."/>
            <person name="Egas C."/>
        </authorList>
    </citation>
    <scope>NUCLEOTIDE SEQUENCE [LARGE SCALE GENOMIC DNA]</scope>
    <source>
        <strain evidence="3">F2-233</strain>
    </source>
</reference>
<evidence type="ECO:0000313" key="3">
    <source>
        <dbReference type="Proteomes" id="UP000254134"/>
    </source>
</evidence>
<evidence type="ECO:0000313" key="2">
    <source>
        <dbReference type="EMBL" id="RDI75331.1"/>
    </source>
</evidence>